<name>A0A7W7RH48_9ACTN</name>
<dbReference type="RefSeq" id="WP_312885233.1">
    <property type="nucleotide sequence ID" value="NZ_JACHJT010000001.1"/>
</dbReference>
<dbReference type="AlphaFoldDB" id="A0A7W7RH48"/>
<proteinExistence type="predicted"/>
<protein>
    <submittedName>
        <fullName evidence="1">Uncharacterized protein</fullName>
    </submittedName>
</protein>
<keyword evidence="2" id="KW-1185">Reference proteome</keyword>
<dbReference type="Proteomes" id="UP000523007">
    <property type="component" value="Unassembled WGS sequence"/>
</dbReference>
<evidence type="ECO:0000313" key="1">
    <source>
        <dbReference type="EMBL" id="MBB4931885.1"/>
    </source>
</evidence>
<gene>
    <name evidence="1" type="ORF">F4561_002705</name>
</gene>
<accession>A0A7W7RH48</accession>
<comment type="caution">
    <text evidence="1">The sequence shown here is derived from an EMBL/GenBank/DDBJ whole genome shotgun (WGS) entry which is preliminary data.</text>
</comment>
<sequence>MLALLYAGPGSAVCRRPDGGLEVVPEYRATAPVLTQDELLEEGVEALLDLVA</sequence>
<reference evidence="1 2" key="1">
    <citation type="submission" date="2020-08" db="EMBL/GenBank/DDBJ databases">
        <title>Sequencing the genomes of 1000 actinobacteria strains.</title>
        <authorList>
            <person name="Klenk H.-P."/>
        </authorList>
    </citation>
    <scope>NUCLEOTIDE SEQUENCE [LARGE SCALE GENOMIC DNA]</scope>
    <source>
        <strain evidence="1 2">DSM 102030</strain>
    </source>
</reference>
<dbReference type="EMBL" id="JACHJT010000001">
    <property type="protein sequence ID" value="MBB4931885.1"/>
    <property type="molecule type" value="Genomic_DNA"/>
</dbReference>
<organism evidence="1 2">
    <name type="scientific">Lipingzhangella halophila</name>
    <dbReference type="NCBI Taxonomy" id="1783352"/>
    <lineage>
        <taxon>Bacteria</taxon>
        <taxon>Bacillati</taxon>
        <taxon>Actinomycetota</taxon>
        <taxon>Actinomycetes</taxon>
        <taxon>Streptosporangiales</taxon>
        <taxon>Nocardiopsidaceae</taxon>
        <taxon>Lipingzhangella</taxon>
    </lineage>
</organism>
<evidence type="ECO:0000313" key="2">
    <source>
        <dbReference type="Proteomes" id="UP000523007"/>
    </source>
</evidence>